<feature type="non-terminal residue" evidence="2">
    <location>
        <position position="127"/>
    </location>
</feature>
<feature type="signal peptide" evidence="1">
    <location>
        <begin position="1"/>
        <end position="16"/>
    </location>
</feature>
<dbReference type="EMBL" id="JAXCGZ010014049">
    <property type="protein sequence ID" value="KAK7071702.1"/>
    <property type="molecule type" value="Genomic_DNA"/>
</dbReference>
<keyword evidence="1" id="KW-0732">Signal</keyword>
<dbReference type="Proteomes" id="UP001381693">
    <property type="component" value="Unassembled WGS sequence"/>
</dbReference>
<dbReference type="AlphaFoldDB" id="A0AAN8WVB3"/>
<organism evidence="2 3">
    <name type="scientific">Halocaridina rubra</name>
    <name type="common">Hawaiian red shrimp</name>
    <dbReference type="NCBI Taxonomy" id="373956"/>
    <lineage>
        <taxon>Eukaryota</taxon>
        <taxon>Metazoa</taxon>
        <taxon>Ecdysozoa</taxon>
        <taxon>Arthropoda</taxon>
        <taxon>Crustacea</taxon>
        <taxon>Multicrustacea</taxon>
        <taxon>Malacostraca</taxon>
        <taxon>Eumalacostraca</taxon>
        <taxon>Eucarida</taxon>
        <taxon>Decapoda</taxon>
        <taxon>Pleocyemata</taxon>
        <taxon>Caridea</taxon>
        <taxon>Atyoidea</taxon>
        <taxon>Atyidae</taxon>
        <taxon>Halocaridina</taxon>
    </lineage>
</organism>
<feature type="chain" id="PRO_5043006429" evidence="1">
    <location>
        <begin position="17"/>
        <end position="127"/>
    </location>
</feature>
<reference evidence="2 3" key="1">
    <citation type="submission" date="2023-11" db="EMBL/GenBank/DDBJ databases">
        <title>Halocaridina rubra genome assembly.</title>
        <authorList>
            <person name="Smith C."/>
        </authorList>
    </citation>
    <scope>NUCLEOTIDE SEQUENCE [LARGE SCALE GENOMIC DNA]</scope>
    <source>
        <strain evidence="2">EP-1</strain>
        <tissue evidence="2">Whole</tissue>
    </source>
</reference>
<keyword evidence="3" id="KW-1185">Reference proteome</keyword>
<evidence type="ECO:0000313" key="2">
    <source>
        <dbReference type="EMBL" id="KAK7071702.1"/>
    </source>
</evidence>
<evidence type="ECO:0000256" key="1">
    <source>
        <dbReference type="SAM" id="SignalP"/>
    </source>
</evidence>
<sequence length="127" mass="14369">MTSCLVSTLLLARSSTEWPANPYRSLCPLGCPSSPRWIPRPCFGRRNSSSASARMADHVFKAVPEDVFLQVWDWSKDQLDQIPFTKLRAYLLQRFTPIAANRTVSIIALSQQSPGDQLPRTVRHKVQ</sequence>
<gene>
    <name evidence="2" type="ORF">SK128_015354</name>
</gene>
<name>A0AAN8WVB3_HALRR</name>
<protein>
    <submittedName>
        <fullName evidence="2">Uncharacterized protein</fullName>
    </submittedName>
</protein>
<accession>A0AAN8WVB3</accession>
<evidence type="ECO:0000313" key="3">
    <source>
        <dbReference type="Proteomes" id="UP001381693"/>
    </source>
</evidence>
<proteinExistence type="predicted"/>
<comment type="caution">
    <text evidence="2">The sequence shown here is derived from an EMBL/GenBank/DDBJ whole genome shotgun (WGS) entry which is preliminary data.</text>
</comment>